<organism evidence="2 3">
    <name type="scientific">Jeotgalicoccus meleagridis</name>
    <dbReference type="NCBI Taxonomy" id="2759181"/>
    <lineage>
        <taxon>Bacteria</taxon>
        <taxon>Bacillati</taxon>
        <taxon>Bacillota</taxon>
        <taxon>Bacilli</taxon>
        <taxon>Bacillales</taxon>
        <taxon>Staphylococcaceae</taxon>
        <taxon>Jeotgalicoccus</taxon>
    </lineage>
</organism>
<proteinExistence type="predicted"/>
<dbReference type="PANTHER" id="PTHR43441">
    <property type="entry name" value="RIBOSOMAL-PROTEIN-SERINE ACETYLTRANSFERASE"/>
    <property type="match status" value="1"/>
</dbReference>
<keyword evidence="2" id="KW-0808">Transferase</keyword>
<dbReference type="InterPro" id="IPR016181">
    <property type="entry name" value="Acyl_CoA_acyltransferase"/>
</dbReference>
<dbReference type="PROSITE" id="PS51186">
    <property type="entry name" value="GNAT"/>
    <property type="match status" value="1"/>
</dbReference>
<evidence type="ECO:0000259" key="1">
    <source>
        <dbReference type="PROSITE" id="PS51186"/>
    </source>
</evidence>
<reference evidence="2 3" key="1">
    <citation type="submission" date="2020-07" db="EMBL/GenBank/DDBJ databases">
        <authorList>
            <person name="Criscuolo A."/>
        </authorList>
    </citation>
    <scope>NUCLEOTIDE SEQUENCE [LARGE SCALE GENOMIC DNA]</scope>
    <source>
        <strain evidence="2">CIP111649</strain>
    </source>
</reference>
<comment type="caution">
    <text evidence="2">The sequence shown here is derived from an EMBL/GenBank/DDBJ whole genome shotgun (WGS) entry which is preliminary data.</text>
</comment>
<accession>A0A6V7RGA8</accession>
<dbReference type="Gene3D" id="3.40.630.30">
    <property type="match status" value="1"/>
</dbReference>
<dbReference type="GO" id="GO:1990189">
    <property type="term" value="F:protein N-terminal-serine acetyltransferase activity"/>
    <property type="evidence" value="ECO:0007669"/>
    <property type="project" value="TreeGrafter"/>
</dbReference>
<dbReference type="EMBL" id="CAJEWD010000007">
    <property type="protein sequence ID" value="CAD2076996.1"/>
    <property type="molecule type" value="Genomic_DNA"/>
</dbReference>
<gene>
    <name evidence="2" type="primary">ydaF_1</name>
    <name evidence="2" type="ORF">JEODO184_01091</name>
</gene>
<protein>
    <submittedName>
        <fullName evidence="2">Ribosomal N-acetyltransferase YdaF</fullName>
    </submittedName>
</protein>
<dbReference type="AlphaFoldDB" id="A0A6V7RGA8"/>
<dbReference type="InterPro" id="IPR051908">
    <property type="entry name" value="Ribosomal_N-acetyltransferase"/>
</dbReference>
<sequence>MRIEVDETITLKQVQAFEYQDMFDLVDKNRTQLREWLPWLDFVTEADDYKSTIQAWVEKNDAGESMTLGLYVDNQLAGMCGYNTIDLMNKKGAIGYWLAEEFGGQGVMTRAVKGLTDYGFKQLELHRIEISAGVFNKKSRAIPERLNFYKEAILKDAEFLYDHYHDLVLYRMIKDDWLTEN</sequence>
<dbReference type="Pfam" id="PF13302">
    <property type="entry name" value="Acetyltransf_3"/>
    <property type="match status" value="1"/>
</dbReference>
<evidence type="ECO:0000313" key="2">
    <source>
        <dbReference type="EMBL" id="CAD2076996.1"/>
    </source>
</evidence>
<dbReference type="GO" id="GO:0005737">
    <property type="term" value="C:cytoplasm"/>
    <property type="evidence" value="ECO:0007669"/>
    <property type="project" value="TreeGrafter"/>
</dbReference>
<dbReference type="RefSeq" id="WP_185125619.1">
    <property type="nucleotide sequence ID" value="NZ_CAJEWD010000007.1"/>
</dbReference>
<keyword evidence="3" id="KW-1185">Reference proteome</keyword>
<dbReference type="InterPro" id="IPR000182">
    <property type="entry name" value="GNAT_dom"/>
</dbReference>
<dbReference type="SUPFAM" id="SSF55729">
    <property type="entry name" value="Acyl-CoA N-acyltransferases (Nat)"/>
    <property type="match status" value="1"/>
</dbReference>
<dbReference type="Proteomes" id="UP000589351">
    <property type="component" value="Unassembled WGS sequence"/>
</dbReference>
<dbReference type="GO" id="GO:0008999">
    <property type="term" value="F:protein-N-terminal-alanine acetyltransferase activity"/>
    <property type="evidence" value="ECO:0007669"/>
    <property type="project" value="TreeGrafter"/>
</dbReference>
<name>A0A6V7RGA8_9STAP</name>
<feature type="domain" description="N-acetyltransferase" evidence="1">
    <location>
        <begin position="23"/>
        <end position="177"/>
    </location>
</feature>
<dbReference type="PANTHER" id="PTHR43441:SF12">
    <property type="entry name" value="RIBOSOMAL N-ACETYLTRANSFERASE YDAF-RELATED"/>
    <property type="match status" value="1"/>
</dbReference>
<evidence type="ECO:0000313" key="3">
    <source>
        <dbReference type="Proteomes" id="UP000589351"/>
    </source>
</evidence>